<accession>E4NAD0</accession>
<gene>
    <name evidence="1" type="ordered locus">KSE_23420</name>
</gene>
<reference evidence="1 2" key="1">
    <citation type="journal article" date="2010" name="DNA Res.">
        <title>Genome sequence of Kitasatospora setae NBRC 14216T: an evolutionary snapshot of the family Streptomycetaceae.</title>
        <authorList>
            <person name="Ichikawa N."/>
            <person name="Oguchi A."/>
            <person name="Ikeda H."/>
            <person name="Ishikawa J."/>
            <person name="Kitani S."/>
            <person name="Watanabe Y."/>
            <person name="Nakamura S."/>
            <person name="Katano Y."/>
            <person name="Kishi E."/>
            <person name="Sasagawa M."/>
            <person name="Ankai A."/>
            <person name="Fukui S."/>
            <person name="Hashimoto Y."/>
            <person name="Kamata S."/>
            <person name="Otoguro M."/>
            <person name="Tanikawa S."/>
            <person name="Nihira T."/>
            <person name="Horinouchi S."/>
            <person name="Ohnishi Y."/>
            <person name="Hayakawa M."/>
            <person name="Kuzuyama T."/>
            <person name="Arisawa A."/>
            <person name="Nomoto F."/>
            <person name="Miura H."/>
            <person name="Takahashi Y."/>
            <person name="Fujita N."/>
        </authorList>
    </citation>
    <scope>NUCLEOTIDE SEQUENCE [LARGE SCALE GENOMIC DNA]</scope>
    <source>
        <strain evidence="2">ATCC 33774 / DSM 43861 / JCM 3304 / KCC A-0304 / NBRC 14216 / KM-6054</strain>
    </source>
</reference>
<evidence type="ECO:0000313" key="2">
    <source>
        <dbReference type="Proteomes" id="UP000007076"/>
    </source>
</evidence>
<organism evidence="1 2">
    <name type="scientific">Kitasatospora setae (strain ATCC 33774 / DSM 43861 / JCM 3304 / KCC A-0304 / NBRC 14216 / KM-6054)</name>
    <name type="common">Streptomyces setae</name>
    <dbReference type="NCBI Taxonomy" id="452652"/>
    <lineage>
        <taxon>Bacteria</taxon>
        <taxon>Bacillati</taxon>
        <taxon>Actinomycetota</taxon>
        <taxon>Actinomycetes</taxon>
        <taxon>Kitasatosporales</taxon>
        <taxon>Streptomycetaceae</taxon>
        <taxon>Kitasatospora</taxon>
    </lineage>
</organism>
<keyword evidence="2" id="KW-1185">Reference proteome</keyword>
<protein>
    <submittedName>
        <fullName evidence="1">Uncharacterized protein</fullName>
    </submittedName>
</protein>
<dbReference type="EMBL" id="AP010968">
    <property type="protein sequence ID" value="BAJ28161.1"/>
    <property type="molecule type" value="Genomic_DNA"/>
</dbReference>
<evidence type="ECO:0000313" key="1">
    <source>
        <dbReference type="EMBL" id="BAJ28161.1"/>
    </source>
</evidence>
<dbReference type="KEGG" id="ksk:KSE_23420"/>
<dbReference type="STRING" id="452652.KSE_23420"/>
<dbReference type="AlphaFoldDB" id="E4NAD0"/>
<name>E4NAD0_KITSK</name>
<dbReference type="HOGENOM" id="CLU_2682919_0_0_11"/>
<proteinExistence type="predicted"/>
<dbReference type="Proteomes" id="UP000007076">
    <property type="component" value="Chromosome"/>
</dbReference>
<sequence>MNPGRRSLDIDGVDIQLCFPGRSGTMGYPLIEALIKSCCNPTYGGDSFSYSIPARCLLGRSDAQGSGRPGEAVP</sequence>